<dbReference type="SUPFAM" id="SSF81901">
    <property type="entry name" value="HCP-like"/>
    <property type="match status" value="2"/>
</dbReference>
<dbReference type="InterPro" id="IPR050767">
    <property type="entry name" value="Sel1_AlgK"/>
</dbReference>
<dbReference type="Gene3D" id="1.25.40.740">
    <property type="match status" value="1"/>
</dbReference>
<dbReference type="Pfam" id="PF08238">
    <property type="entry name" value="Sel1"/>
    <property type="match status" value="5"/>
</dbReference>
<name>A0A379THM0_SALER</name>
<dbReference type="Proteomes" id="UP000254741">
    <property type="component" value="Unassembled WGS sequence"/>
</dbReference>
<feature type="signal peptide" evidence="1">
    <location>
        <begin position="1"/>
        <end position="17"/>
    </location>
</feature>
<dbReference type="AlphaFoldDB" id="A0A379THM0"/>
<evidence type="ECO:0000313" key="4">
    <source>
        <dbReference type="EMBL" id="SUG50122.1"/>
    </source>
</evidence>
<dbReference type="EMBL" id="VXJW01000007">
    <property type="protein sequence ID" value="KAA8662902.1"/>
    <property type="molecule type" value="Genomic_DNA"/>
</dbReference>
<evidence type="ECO:0000313" key="6">
    <source>
        <dbReference type="Proteomes" id="UP000322837"/>
    </source>
</evidence>
<dbReference type="PANTHER" id="PTHR11102">
    <property type="entry name" value="SEL-1-LIKE PROTEIN"/>
    <property type="match status" value="1"/>
</dbReference>
<dbReference type="Proteomes" id="UP000322837">
    <property type="component" value="Unassembled WGS sequence"/>
</dbReference>
<protein>
    <submittedName>
        <fullName evidence="4">Putative exported protein</fullName>
    </submittedName>
    <submittedName>
        <fullName evidence="3">Sel1 repeat family protein</fullName>
    </submittedName>
</protein>
<reference evidence="2" key="2">
    <citation type="submission" date="2018-07" db="EMBL/GenBank/DDBJ databases">
        <authorList>
            <consortium name="GenomeTrakr network: Whole genome sequencing for foodborne pathogen traceback"/>
        </authorList>
    </citation>
    <scope>NUCLEOTIDE SEQUENCE</scope>
    <source>
        <strain evidence="2">FDA00001204</strain>
    </source>
</reference>
<evidence type="ECO:0000313" key="2">
    <source>
        <dbReference type="EMBL" id="EDH0571640.1"/>
    </source>
</evidence>
<evidence type="ECO:0000313" key="3">
    <source>
        <dbReference type="EMBL" id="KAA8662902.1"/>
    </source>
</evidence>
<dbReference type="InterPro" id="IPR006597">
    <property type="entry name" value="Sel1-like"/>
</dbReference>
<evidence type="ECO:0000256" key="1">
    <source>
        <dbReference type="SAM" id="SignalP"/>
    </source>
</evidence>
<proteinExistence type="predicted"/>
<reference evidence="3 6" key="3">
    <citation type="submission" date="2019-09" db="EMBL/GenBank/DDBJ databases">
        <title>Draft genome sequence of various Type strains from the CCUG.</title>
        <authorList>
            <person name="Pineiro-Iglesias B."/>
            <person name="Tunovic T."/>
            <person name="Unosson C."/>
            <person name="Inganas E."/>
            <person name="Ohlen M."/>
            <person name="Cardew S."/>
            <person name="Jensie-Markopoulos S."/>
            <person name="Salva-Serra F."/>
            <person name="Jaen-Luchoro D."/>
            <person name="Karlsson R."/>
            <person name="Svensson-Stadler L."/>
            <person name="Chun J."/>
            <person name="Moore E."/>
        </authorList>
    </citation>
    <scope>NUCLEOTIDE SEQUENCE [LARGE SCALE GENOMIC DNA]</scope>
    <source>
        <strain evidence="3 6">CCUG 6322T</strain>
    </source>
</reference>
<reference evidence="4 5" key="1">
    <citation type="submission" date="2018-06" db="EMBL/GenBank/DDBJ databases">
        <authorList>
            <consortium name="Pathogen Informatics"/>
            <person name="Doyle S."/>
        </authorList>
    </citation>
    <scope>NUCLEOTIDE SEQUENCE [LARGE SCALE GENOMIC DNA]</scope>
    <source>
        <strain evidence="4 5">NCTC8297</strain>
    </source>
</reference>
<dbReference type="RefSeq" id="WP_038397169.1">
    <property type="nucleotide sequence ID" value="NZ_CBCSDD010000046.1"/>
</dbReference>
<keyword evidence="1" id="KW-0732">Signal</keyword>
<dbReference type="SMART" id="SM00671">
    <property type="entry name" value="SEL1"/>
    <property type="match status" value="5"/>
</dbReference>
<sequence>MKQLLALMFLITFFAHAAAPEPGSQYLKAAEGGDRRAQYYLADSWFSSGDLGKAEYWAQKAADNGDADACALLAQIKITNPVSLDYPGAKRLAEKAAKAGSKAGEITLARVLVNAQAGRPDYPKAISLLQNASEDLDNDSAVDAQMLLGLIYANGAGIAGDDEKAAWYFKRSSAISRTGYSEYWAGMMFLNGEPGFIEKNKQKALHWLNLSCLEGFDTGCEEFEALTNG</sequence>
<organism evidence="4 5">
    <name type="scientific">Salmonella enterica subsp. arizonae</name>
    <dbReference type="NCBI Taxonomy" id="59203"/>
    <lineage>
        <taxon>Bacteria</taxon>
        <taxon>Pseudomonadati</taxon>
        <taxon>Pseudomonadota</taxon>
        <taxon>Gammaproteobacteria</taxon>
        <taxon>Enterobacterales</taxon>
        <taxon>Enterobacteriaceae</taxon>
        <taxon>Salmonella</taxon>
    </lineage>
</organism>
<dbReference type="EMBL" id="UGXG01000002">
    <property type="protein sequence ID" value="SUG50122.1"/>
    <property type="molecule type" value="Genomic_DNA"/>
</dbReference>
<dbReference type="Gene3D" id="1.25.40.10">
    <property type="entry name" value="Tetratricopeptide repeat domain"/>
    <property type="match status" value="1"/>
</dbReference>
<dbReference type="EMBL" id="AAMGFJ010000022">
    <property type="protein sequence ID" value="EDH0571640.1"/>
    <property type="molecule type" value="Genomic_DNA"/>
</dbReference>
<dbReference type="InterPro" id="IPR011990">
    <property type="entry name" value="TPR-like_helical_dom_sf"/>
</dbReference>
<dbReference type="PANTHER" id="PTHR11102:SF160">
    <property type="entry name" value="ERAD-ASSOCIATED E3 UBIQUITIN-PROTEIN LIGASE COMPONENT HRD3"/>
    <property type="match status" value="1"/>
</dbReference>
<evidence type="ECO:0000313" key="5">
    <source>
        <dbReference type="Proteomes" id="UP000254741"/>
    </source>
</evidence>
<feature type="chain" id="PRO_5036071866" evidence="1">
    <location>
        <begin position="18"/>
        <end position="229"/>
    </location>
</feature>
<gene>
    <name evidence="4" type="primary">SBOV43751</name>
    <name evidence="2" type="ORF">AHX45_16275</name>
    <name evidence="3" type="ORF">F4V61_14195</name>
    <name evidence="4" type="ORF">NCTC8297_05487</name>
</gene>
<accession>A0A379THM0</accession>